<protein>
    <recommendedName>
        <fullName evidence="5">CUE domain-containing protein</fullName>
    </recommendedName>
</protein>
<comment type="caution">
    <text evidence="3">The sequence shown here is derived from an EMBL/GenBank/DDBJ whole genome shotgun (WGS) entry which is preliminary data.</text>
</comment>
<organism evidence="3 4">
    <name type="scientific">Gregarina niphandrodes</name>
    <name type="common">Septate eugregarine</name>
    <dbReference type="NCBI Taxonomy" id="110365"/>
    <lineage>
        <taxon>Eukaryota</taxon>
        <taxon>Sar</taxon>
        <taxon>Alveolata</taxon>
        <taxon>Apicomplexa</taxon>
        <taxon>Conoidasida</taxon>
        <taxon>Gregarinasina</taxon>
        <taxon>Eugregarinorida</taxon>
        <taxon>Gregarinidae</taxon>
        <taxon>Gregarina</taxon>
    </lineage>
</organism>
<dbReference type="RefSeq" id="XP_011132044.1">
    <property type="nucleotide sequence ID" value="XM_011133742.1"/>
</dbReference>
<feature type="compositionally biased region" description="Gly residues" evidence="2">
    <location>
        <begin position="33"/>
        <end position="43"/>
    </location>
</feature>
<dbReference type="Proteomes" id="UP000019763">
    <property type="component" value="Unassembled WGS sequence"/>
</dbReference>
<accession>A0A023B210</accession>
<proteinExistence type="predicted"/>
<gene>
    <name evidence="3" type="ORF">GNI_127140</name>
</gene>
<feature type="coiled-coil region" evidence="1">
    <location>
        <begin position="226"/>
        <end position="274"/>
    </location>
</feature>
<feature type="compositionally biased region" description="Basic and acidic residues" evidence="2">
    <location>
        <begin position="115"/>
        <end position="124"/>
    </location>
</feature>
<dbReference type="EMBL" id="AFNH02000948">
    <property type="protein sequence ID" value="EZG49370.1"/>
    <property type="molecule type" value="Genomic_DNA"/>
</dbReference>
<evidence type="ECO:0000256" key="2">
    <source>
        <dbReference type="SAM" id="MobiDB-lite"/>
    </source>
</evidence>
<sequence length="307" mass="33885">MPTAAVLMKKRRTREFRGDEDIFRSVPRNEGGALAGGPPGAAMGGPPMIGDSPYSGYAPNLSELEREFPEQSRPFLISILETTQNDLAEARTIVANITTTAHGQSRSAPRHKRTRMDEEAESHPSDFASRTSDDTAVVTGRNMVATAGSSMAAAAGPNMAAAAGPKEQLLEDTLNGFVELLKDSASIEDARTRLRPVLREWVGRTRLAETLRKAVISQASTIMSCRQKAQLDQQRAQQEQAQLHAQVRDYRLKLEEAERGLHRLRETNALLSRVVRNSLNRRDDQDDDPFGPFESCFQPDDDRGCAR</sequence>
<keyword evidence="1" id="KW-0175">Coiled coil</keyword>
<evidence type="ECO:0000313" key="3">
    <source>
        <dbReference type="EMBL" id="EZG49370.1"/>
    </source>
</evidence>
<feature type="region of interest" description="Disordered" evidence="2">
    <location>
        <begin position="99"/>
        <end position="134"/>
    </location>
</feature>
<dbReference type="GeneID" id="22914465"/>
<evidence type="ECO:0008006" key="5">
    <source>
        <dbReference type="Google" id="ProtNLM"/>
    </source>
</evidence>
<dbReference type="VEuPathDB" id="CryptoDB:GNI_127140"/>
<name>A0A023B210_GRENI</name>
<keyword evidence="4" id="KW-1185">Reference proteome</keyword>
<reference evidence="3" key="1">
    <citation type="submission" date="2013-12" db="EMBL/GenBank/DDBJ databases">
        <authorList>
            <person name="Omoto C.K."/>
            <person name="Sibley D."/>
            <person name="Venepally P."/>
            <person name="Hadjithomas M."/>
            <person name="Karamycheva S."/>
            <person name="Brunk B."/>
            <person name="Roos D."/>
            <person name="Caler E."/>
            <person name="Lorenzi H."/>
        </authorList>
    </citation>
    <scope>NUCLEOTIDE SEQUENCE</scope>
</reference>
<evidence type="ECO:0000313" key="4">
    <source>
        <dbReference type="Proteomes" id="UP000019763"/>
    </source>
</evidence>
<feature type="region of interest" description="Disordered" evidence="2">
    <location>
        <begin position="24"/>
        <end position="57"/>
    </location>
</feature>
<dbReference type="AlphaFoldDB" id="A0A023B210"/>
<evidence type="ECO:0000256" key="1">
    <source>
        <dbReference type="SAM" id="Coils"/>
    </source>
</evidence>
<feature type="region of interest" description="Disordered" evidence="2">
    <location>
        <begin position="281"/>
        <end position="307"/>
    </location>
</feature>